<gene>
    <name evidence="11" type="ORF">SanaruYs_21530</name>
</gene>
<evidence type="ECO:0000259" key="10">
    <source>
        <dbReference type="PROSITE" id="PS52015"/>
    </source>
</evidence>
<keyword evidence="12" id="KW-1185">Reference proteome</keyword>
<protein>
    <recommendedName>
        <fullName evidence="10">TonB C-terminal domain-containing protein</fullName>
    </recommendedName>
</protein>
<dbReference type="GO" id="GO:0098797">
    <property type="term" value="C:plasma membrane protein complex"/>
    <property type="evidence" value="ECO:0007669"/>
    <property type="project" value="TreeGrafter"/>
</dbReference>
<sequence length="145" mass="16018">MTEININSNTMTKKLLTLTIGLLILSVLSIKAQDNVTINPDSVYTKVDVLPEFPGGMKALGKYVDGKNHYYPEQARKNKIEGKVIIQFIINADGTSSDFKVIKGIGYGCDEAAVEAFKKMPKWKPATINGLPVKFLTQMAYLYGL</sequence>
<reference evidence="11 12" key="1">
    <citation type="submission" date="2018-11" db="EMBL/GenBank/DDBJ databases">
        <title>Chryseotalea sanarue gen. nov., sp., nov., a member of the family Cytophagaceae, isolated from a brackish lake in Hamamatsu Japan.</title>
        <authorList>
            <person name="Maejima Y."/>
            <person name="Iino T."/>
            <person name="Muraguchi Y."/>
            <person name="Fukuda K."/>
            <person name="Ohkuma M."/>
            <person name="Moriuchi R."/>
            <person name="Dohra H."/>
            <person name="Kimbara K."/>
            <person name="Shintani M."/>
        </authorList>
    </citation>
    <scope>NUCLEOTIDE SEQUENCE [LARGE SCALE GENOMIC DNA]</scope>
    <source>
        <strain evidence="11 12">Ys</strain>
    </source>
</reference>
<evidence type="ECO:0000256" key="9">
    <source>
        <dbReference type="ARBA" id="ARBA00023136"/>
    </source>
</evidence>
<evidence type="ECO:0000256" key="8">
    <source>
        <dbReference type="ARBA" id="ARBA00022989"/>
    </source>
</evidence>
<dbReference type="GO" id="GO:0015891">
    <property type="term" value="P:siderophore transport"/>
    <property type="evidence" value="ECO:0007669"/>
    <property type="project" value="InterPro"/>
</dbReference>
<name>A0A401UAM6_9BACT</name>
<dbReference type="PROSITE" id="PS52015">
    <property type="entry name" value="TONB_CTD"/>
    <property type="match status" value="1"/>
</dbReference>
<dbReference type="GO" id="GO:0055085">
    <property type="term" value="P:transmembrane transport"/>
    <property type="evidence" value="ECO:0007669"/>
    <property type="project" value="InterPro"/>
</dbReference>
<comment type="caution">
    <text evidence="11">The sequence shown here is derived from an EMBL/GenBank/DDBJ whole genome shotgun (WGS) entry which is preliminary data.</text>
</comment>
<dbReference type="InterPro" id="IPR003538">
    <property type="entry name" value="TonB"/>
</dbReference>
<dbReference type="GO" id="GO:0030288">
    <property type="term" value="C:outer membrane-bounded periplasmic space"/>
    <property type="evidence" value="ECO:0007669"/>
    <property type="project" value="InterPro"/>
</dbReference>
<keyword evidence="5" id="KW-0997">Cell inner membrane</keyword>
<evidence type="ECO:0000313" key="12">
    <source>
        <dbReference type="Proteomes" id="UP000288227"/>
    </source>
</evidence>
<dbReference type="GO" id="GO:0031992">
    <property type="term" value="F:energy transducer activity"/>
    <property type="evidence" value="ECO:0007669"/>
    <property type="project" value="InterPro"/>
</dbReference>
<dbReference type="PRINTS" id="PR01374">
    <property type="entry name" value="TONBPROTEIN"/>
</dbReference>
<dbReference type="PANTHER" id="PTHR33446:SF2">
    <property type="entry name" value="PROTEIN TONB"/>
    <property type="match status" value="1"/>
</dbReference>
<dbReference type="EMBL" id="BHXQ01000004">
    <property type="protein sequence ID" value="GCC51922.1"/>
    <property type="molecule type" value="Genomic_DNA"/>
</dbReference>
<keyword evidence="3" id="KW-0813">Transport</keyword>
<dbReference type="GO" id="GO:0015031">
    <property type="term" value="P:protein transport"/>
    <property type="evidence" value="ECO:0007669"/>
    <property type="project" value="UniProtKB-KW"/>
</dbReference>
<dbReference type="InterPro" id="IPR037682">
    <property type="entry name" value="TonB_C"/>
</dbReference>
<dbReference type="Proteomes" id="UP000288227">
    <property type="component" value="Unassembled WGS sequence"/>
</dbReference>
<evidence type="ECO:0000256" key="3">
    <source>
        <dbReference type="ARBA" id="ARBA00022448"/>
    </source>
</evidence>
<evidence type="ECO:0000256" key="1">
    <source>
        <dbReference type="ARBA" id="ARBA00004383"/>
    </source>
</evidence>
<keyword evidence="9" id="KW-0472">Membrane</keyword>
<dbReference type="NCBIfam" id="TIGR01352">
    <property type="entry name" value="tonB_Cterm"/>
    <property type="match status" value="1"/>
</dbReference>
<dbReference type="Gene3D" id="3.30.1150.10">
    <property type="match status" value="1"/>
</dbReference>
<dbReference type="Pfam" id="PF03544">
    <property type="entry name" value="TonB_C"/>
    <property type="match status" value="1"/>
</dbReference>
<evidence type="ECO:0000256" key="4">
    <source>
        <dbReference type="ARBA" id="ARBA00022475"/>
    </source>
</evidence>
<proteinExistence type="inferred from homology"/>
<evidence type="ECO:0000256" key="6">
    <source>
        <dbReference type="ARBA" id="ARBA00022692"/>
    </source>
</evidence>
<comment type="subcellular location">
    <subcellularLocation>
        <location evidence="1">Cell inner membrane</location>
        <topology evidence="1">Single-pass membrane protein</topology>
        <orientation evidence="1">Periplasmic side</orientation>
    </subcellularLocation>
</comment>
<feature type="domain" description="TonB C-terminal" evidence="10">
    <location>
        <begin position="56"/>
        <end position="145"/>
    </location>
</feature>
<accession>A0A401UAM6</accession>
<keyword evidence="8" id="KW-1133">Transmembrane helix</keyword>
<dbReference type="SUPFAM" id="SSF74653">
    <property type="entry name" value="TolA/TonB C-terminal domain"/>
    <property type="match status" value="1"/>
</dbReference>
<dbReference type="AlphaFoldDB" id="A0A401UAM6"/>
<evidence type="ECO:0000256" key="5">
    <source>
        <dbReference type="ARBA" id="ARBA00022519"/>
    </source>
</evidence>
<comment type="similarity">
    <text evidence="2">Belongs to the TonB family.</text>
</comment>
<dbReference type="InterPro" id="IPR006260">
    <property type="entry name" value="TonB/TolA_C"/>
</dbReference>
<keyword evidence="4" id="KW-1003">Cell membrane</keyword>
<dbReference type="InterPro" id="IPR051045">
    <property type="entry name" value="TonB-dependent_transducer"/>
</dbReference>
<evidence type="ECO:0000256" key="2">
    <source>
        <dbReference type="ARBA" id="ARBA00006555"/>
    </source>
</evidence>
<dbReference type="PANTHER" id="PTHR33446">
    <property type="entry name" value="PROTEIN TONB-RELATED"/>
    <property type="match status" value="1"/>
</dbReference>
<keyword evidence="6" id="KW-0812">Transmembrane</keyword>
<evidence type="ECO:0000313" key="11">
    <source>
        <dbReference type="EMBL" id="GCC51922.1"/>
    </source>
</evidence>
<evidence type="ECO:0000256" key="7">
    <source>
        <dbReference type="ARBA" id="ARBA00022927"/>
    </source>
</evidence>
<keyword evidence="7" id="KW-0653">Protein transport</keyword>
<organism evidence="11 12">
    <name type="scientific">Chryseotalea sanaruensis</name>
    <dbReference type="NCBI Taxonomy" id="2482724"/>
    <lineage>
        <taxon>Bacteria</taxon>
        <taxon>Pseudomonadati</taxon>
        <taxon>Bacteroidota</taxon>
        <taxon>Cytophagia</taxon>
        <taxon>Cytophagales</taxon>
        <taxon>Chryseotaleaceae</taxon>
        <taxon>Chryseotalea</taxon>
    </lineage>
</organism>